<evidence type="ECO:0000256" key="2">
    <source>
        <dbReference type="ARBA" id="ARBA00022525"/>
    </source>
</evidence>
<accession>A0A3B4U5M5</accession>
<dbReference type="Gene3D" id="4.10.800.10">
    <property type="entry name" value="Thyroglobulin type-1"/>
    <property type="match status" value="1"/>
</dbReference>
<comment type="subcellular location">
    <subcellularLocation>
        <location evidence="1">Secreted</location>
    </subcellularLocation>
</comment>
<dbReference type="PANTHER" id="PTHR12352">
    <property type="entry name" value="SECRETED MODULAR CALCIUM-BINDING PROTEIN"/>
    <property type="match status" value="1"/>
</dbReference>
<organism evidence="8 9">
    <name type="scientific">Seriola dumerili</name>
    <name type="common">Greater amberjack</name>
    <name type="synonym">Caranx dumerili</name>
    <dbReference type="NCBI Taxonomy" id="41447"/>
    <lineage>
        <taxon>Eukaryota</taxon>
        <taxon>Metazoa</taxon>
        <taxon>Chordata</taxon>
        <taxon>Craniata</taxon>
        <taxon>Vertebrata</taxon>
        <taxon>Euteleostomi</taxon>
        <taxon>Actinopterygii</taxon>
        <taxon>Neopterygii</taxon>
        <taxon>Teleostei</taxon>
        <taxon>Neoteleostei</taxon>
        <taxon>Acanthomorphata</taxon>
        <taxon>Carangaria</taxon>
        <taxon>Carangiformes</taxon>
        <taxon>Carangidae</taxon>
        <taxon>Seriola</taxon>
    </lineage>
</organism>
<dbReference type="SUPFAM" id="SSF57610">
    <property type="entry name" value="Thyroglobulin type-1 domain"/>
    <property type="match status" value="1"/>
</dbReference>
<feature type="domain" description="Thyroglobulin type-1" evidence="7">
    <location>
        <begin position="1"/>
        <end position="95"/>
    </location>
</feature>
<evidence type="ECO:0000313" key="9">
    <source>
        <dbReference type="Proteomes" id="UP000261420"/>
    </source>
</evidence>
<evidence type="ECO:0000256" key="3">
    <source>
        <dbReference type="ARBA" id="ARBA00022737"/>
    </source>
</evidence>
<dbReference type="InterPro" id="IPR051950">
    <property type="entry name" value="Dev_reg/Prot_inhib"/>
</dbReference>
<dbReference type="AlphaFoldDB" id="A0A3B4U5M5"/>
<dbReference type="Ensembl" id="ENSSDUT00000014147.1">
    <property type="protein sequence ID" value="ENSSDUP00000013886.1"/>
    <property type="gene ID" value="ENSSDUG00000010108.1"/>
</dbReference>
<sequence length="101" mass="11429">MTFCRSVISTKDNILIITVNWKNRGVFILVDTNFTHENHFYYGFPLYGAFVPQCEEDGQYTPLQCHGSTGHCWCVDSNGEERRGTRTAAETTLSCSSSNDH</sequence>
<dbReference type="GeneTree" id="ENSGT00390000018436"/>
<keyword evidence="9" id="KW-1185">Reference proteome</keyword>
<dbReference type="GO" id="GO:0005604">
    <property type="term" value="C:basement membrane"/>
    <property type="evidence" value="ECO:0007669"/>
    <property type="project" value="TreeGrafter"/>
</dbReference>
<keyword evidence="2" id="KW-0964">Secreted</keyword>
<evidence type="ECO:0000256" key="4">
    <source>
        <dbReference type="ARBA" id="ARBA00023157"/>
    </source>
</evidence>
<dbReference type="SMART" id="SM00211">
    <property type="entry name" value="TY"/>
    <property type="match status" value="1"/>
</dbReference>
<dbReference type="Pfam" id="PF00086">
    <property type="entry name" value="Thyroglobulin_1"/>
    <property type="match status" value="1"/>
</dbReference>
<protein>
    <recommendedName>
        <fullName evidence="7">Thyroglobulin type-1 domain-containing protein</fullName>
    </recommendedName>
</protein>
<dbReference type="PANTHER" id="PTHR12352:SF3">
    <property type="entry name" value="NIDOGEN-2"/>
    <property type="match status" value="1"/>
</dbReference>
<evidence type="ECO:0000313" key="8">
    <source>
        <dbReference type="Ensembl" id="ENSSDUP00000013886.1"/>
    </source>
</evidence>
<dbReference type="CDD" id="cd00191">
    <property type="entry name" value="TY"/>
    <property type="match status" value="1"/>
</dbReference>
<dbReference type="InterPro" id="IPR000716">
    <property type="entry name" value="Thyroglobulin_1"/>
</dbReference>
<dbReference type="PROSITE" id="PS00484">
    <property type="entry name" value="THYROGLOBULIN_1_1"/>
    <property type="match status" value="1"/>
</dbReference>
<reference evidence="8" key="2">
    <citation type="submission" date="2025-09" db="UniProtKB">
        <authorList>
            <consortium name="Ensembl"/>
        </authorList>
    </citation>
    <scope>IDENTIFICATION</scope>
</reference>
<dbReference type="GO" id="GO:0005615">
    <property type="term" value="C:extracellular space"/>
    <property type="evidence" value="ECO:0007669"/>
    <property type="project" value="TreeGrafter"/>
</dbReference>
<evidence type="ECO:0000256" key="1">
    <source>
        <dbReference type="ARBA" id="ARBA00004613"/>
    </source>
</evidence>
<name>A0A3B4U5M5_SERDU</name>
<feature type="region of interest" description="Disordered" evidence="6">
    <location>
        <begin position="79"/>
        <end position="101"/>
    </location>
</feature>
<feature type="disulfide bond" evidence="5">
    <location>
        <begin position="65"/>
        <end position="72"/>
    </location>
</feature>
<reference evidence="8" key="1">
    <citation type="submission" date="2025-08" db="UniProtKB">
        <authorList>
            <consortium name="Ensembl"/>
        </authorList>
    </citation>
    <scope>IDENTIFICATION</scope>
</reference>
<dbReference type="InterPro" id="IPR036857">
    <property type="entry name" value="Thyroglobulin_1_sf"/>
</dbReference>
<dbReference type="Proteomes" id="UP000261420">
    <property type="component" value="Unplaced"/>
</dbReference>
<comment type="caution">
    <text evidence="5">Lacks conserved residue(s) required for the propagation of feature annotation.</text>
</comment>
<dbReference type="GO" id="GO:0007160">
    <property type="term" value="P:cell-matrix adhesion"/>
    <property type="evidence" value="ECO:0007669"/>
    <property type="project" value="TreeGrafter"/>
</dbReference>
<evidence type="ECO:0000259" key="7">
    <source>
        <dbReference type="PROSITE" id="PS51162"/>
    </source>
</evidence>
<dbReference type="PROSITE" id="PS51162">
    <property type="entry name" value="THYROGLOBULIN_1_2"/>
    <property type="match status" value="1"/>
</dbReference>
<evidence type="ECO:0000256" key="5">
    <source>
        <dbReference type="PROSITE-ProRule" id="PRU00500"/>
    </source>
</evidence>
<evidence type="ECO:0000256" key="6">
    <source>
        <dbReference type="SAM" id="MobiDB-lite"/>
    </source>
</evidence>
<keyword evidence="4 5" id="KW-1015">Disulfide bond</keyword>
<keyword evidence="3" id="KW-0677">Repeat</keyword>
<proteinExistence type="predicted"/>